<sequence length="142" mass="15919">MWLQEHRLTHSQQDSIAQNLDVDLIVTIGIKWRIGGFLDLDANLHATRLDFAADYFNISAFVKDLGRFEMLQLAVLNDQMRAMLLDNIAPLIFGVVEVFLEYGVLLGGHNDGSVNPAPPTHPFEMVKCRSSMHALKCSFYGA</sequence>
<dbReference type="EnsemblProtists" id="HpaT809288">
    <property type="protein sequence ID" value="HpaP809288"/>
    <property type="gene ID" value="HpaG809288"/>
</dbReference>
<keyword evidence="2" id="KW-1185">Reference proteome</keyword>
<proteinExistence type="predicted"/>
<reference evidence="2" key="1">
    <citation type="journal article" date="2010" name="Science">
        <title>Signatures of adaptation to obligate biotrophy in the Hyaloperonospora arabidopsidis genome.</title>
        <authorList>
            <person name="Baxter L."/>
            <person name="Tripathy S."/>
            <person name="Ishaque N."/>
            <person name="Boot N."/>
            <person name="Cabral A."/>
            <person name="Kemen E."/>
            <person name="Thines M."/>
            <person name="Ah-Fong A."/>
            <person name="Anderson R."/>
            <person name="Badejoko W."/>
            <person name="Bittner-Eddy P."/>
            <person name="Boore J.L."/>
            <person name="Chibucos M.C."/>
            <person name="Coates M."/>
            <person name="Dehal P."/>
            <person name="Delehaunty K."/>
            <person name="Dong S."/>
            <person name="Downton P."/>
            <person name="Dumas B."/>
            <person name="Fabro G."/>
            <person name="Fronick C."/>
            <person name="Fuerstenberg S.I."/>
            <person name="Fulton L."/>
            <person name="Gaulin E."/>
            <person name="Govers F."/>
            <person name="Hughes L."/>
            <person name="Humphray S."/>
            <person name="Jiang R.H."/>
            <person name="Judelson H."/>
            <person name="Kamoun S."/>
            <person name="Kyung K."/>
            <person name="Meijer H."/>
            <person name="Minx P."/>
            <person name="Morris P."/>
            <person name="Nelson J."/>
            <person name="Phuntumart V."/>
            <person name="Qutob D."/>
            <person name="Rehmany A."/>
            <person name="Rougon-Cardoso A."/>
            <person name="Ryden P."/>
            <person name="Torto-Alalibo T."/>
            <person name="Studholme D."/>
            <person name="Wang Y."/>
            <person name="Win J."/>
            <person name="Wood J."/>
            <person name="Clifton S.W."/>
            <person name="Rogers J."/>
            <person name="Van den Ackerveken G."/>
            <person name="Jones J.D."/>
            <person name="McDowell J.M."/>
            <person name="Beynon J."/>
            <person name="Tyler B.M."/>
        </authorList>
    </citation>
    <scope>NUCLEOTIDE SEQUENCE [LARGE SCALE GENOMIC DNA]</scope>
    <source>
        <strain evidence="2">Emoy2</strain>
    </source>
</reference>
<dbReference type="Proteomes" id="UP000011713">
    <property type="component" value="Unassembled WGS sequence"/>
</dbReference>
<organism evidence="1 2">
    <name type="scientific">Hyaloperonospora arabidopsidis (strain Emoy2)</name>
    <name type="common">Downy mildew agent</name>
    <name type="synonym">Peronospora arabidopsidis</name>
    <dbReference type="NCBI Taxonomy" id="559515"/>
    <lineage>
        <taxon>Eukaryota</taxon>
        <taxon>Sar</taxon>
        <taxon>Stramenopiles</taxon>
        <taxon>Oomycota</taxon>
        <taxon>Peronosporomycetes</taxon>
        <taxon>Peronosporales</taxon>
        <taxon>Peronosporaceae</taxon>
        <taxon>Hyaloperonospora</taxon>
    </lineage>
</organism>
<name>M4BS96_HYAAE</name>
<evidence type="ECO:0000313" key="2">
    <source>
        <dbReference type="Proteomes" id="UP000011713"/>
    </source>
</evidence>
<evidence type="ECO:0000313" key="1">
    <source>
        <dbReference type="EnsemblProtists" id="HpaP809287"/>
    </source>
</evidence>
<dbReference type="VEuPathDB" id="FungiDB:HpaG809287"/>
<protein>
    <submittedName>
        <fullName evidence="1">Uncharacterized protein</fullName>
    </submittedName>
</protein>
<dbReference type="AlphaFoldDB" id="M4BS96"/>
<dbReference type="HOGENOM" id="CLU_151599_0_0_1"/>
<reference evidence="1" key="2">
    <citation type="submission" date="2015-06" db="UniProtKB">
        <authorList>
            <consortium name="EnsemblProtists"/>
        </authorList>
    </citation>
    <scope>IDENTIFICATION</scope>
    <source>
        <strain evidence="1">Emoy2</strain>
    </source>
</reference>
<dbReference type="InParanoid" id="M4BS96"/>
<accession>M4BS96</accession>
<dbReference type="EnsemblProtists" id="HpaT809287">
    <property type="protein sequence ID" value="HpaP809287"/>
    <property type="gene ID" value="HpaG809287"/>
</dbReference>
<dbReference type="EMBL" id="JH598696">
    <property type="status" value="NOT_ANNOTATED_CDS"/>
    <property type="molecule type" value="Genomic_DNA"/>
</dbReference>